<protein>
    <submittedName>
        <fullName evidence="1">Uncharacterized protein</fullName>
    </submittedName>
</protein>
<evidence type="ECO:0000313" key="2">
    <source>
        <dbReference type="EMBL" id="OKV17267.1"/>
    </source>
</evidence>
<sequence>MTTLIPFKPDGRGPFQFTARIGEYETFARVPFNLYANRYYLELKDSSGDVIVYMPLIASPDSYDINLALPCSPGKLVFRESTNQFEVS</sequence>
<dbReference type="RefSeq" id="WP_000209262.1">
    <property type="nucleotide sequence ID" value="NZ_BDPU01000031.1"/>
</dbReference>
<accession>A0A137CI28</accession>
<evidence type="ECO:0000313" key="3">
    <source>
        <dbReference type="Proteomes" id="UP000185794"/>
    </source>
</evidence>
<dbReference type="AlphaFoldDB" id="A0A137CI28"/>
<dbReference type="Proteomes" id="UP000531916">
    <property type="component" value="Unassembled WGS sequence"/>
</dbReference>
<organism evidence="1 4">
    <name type="scientific">Escherichia coli</name>
    <dbReference type="NCBI Taxonomy" id="562"/>
    <lineage>
        <taxon>Bacteria</taxon>
        <taxon>Pseudomonadati</taxon>
        <taxon>Pseudomonadota</taxon>
        <taxon>Gammaproteobacteria</taxon>
        <taxon>Enterobacterales</taxon>
        <taxon>Enterobacteriaceae</taxon>
        <taxon>Escherichia</taxon>
    </lineage>
</organism>
<reference evidence="1 4" key="2">
    <citation type="submission" date="2019-04" db="EMBL/GenBank/DDBJ databases">
        <authorList>
            <consortium name="NARMS: The National Antimicrobial Resistance Monitoring System"/>
        </authorList>
    </citation>
    <scope>NUCLEOTIDE SEQUENCE [LARGE SCALE GENOMIC DNA]</scope>
    <source>
        <strain evidence="1 4">FSIS11919500</strain>
    </source>
</reference>
<comment type="caution">
    <text evidence="1">The sequence shown here is derived from an EMBL/GenBank/DDBJ whole genome shotgun (WGS) entry which is preliminary data.</text>
</comment>
<proteinExistence type="predicted"/>
<gene>
    <name evidence="2" type="ORF">AWP47_00930</name>
    <name evidence="1" type="ORF">E5H86_22860</name>
</gene>
<name>A0A137CI28_ECOLX</name>
<evidence type="ECO:0000313" key="4">
    <source>
        <dbReference type="Proteomes" id="UP000531916"/>
    </source>
</evidence>
<evidence type="ECO:0000313" key="1">
    <source>
        <dbReference type="EMBL" id="EFC2248588.1"/>
    </source>
</evidence>
<reference evidence="2 3" key="1">
    <citation type="journal article" date="2017" name="Front. Cell. Infect. Microbiol.">
        <title>Chaperone-usher pili loci of human colonization factor-negative enterotoxigenic Escherichia coli.</title>
        <authorList>
            <person name="Del Canto F."/>
            <person name="Vidal R."/>
            <person name="Stine O.C."/>
            <person name="Pop M."/>
        </authorList>
    </citation>
    <scope>NUCLEOTIDE SEQUENCE [LARGE SCALE GENOMIC DNA]</scope>
    <source>
        <strain evidence="2 3">700324</strain>
    </source>
</reference>
<dbReference type="Proteomes" id="UP000185794">
    <property type="component" value="Unassembled WGS sequence"/>
</dbReference>
<dbReference type="EMBL" id="AASEPP010000052">
    <property type="protein sequence ID" value="EFC2248588.1"/>
    <property type="molecule type" value="Genomic_DNA"/>
</dbReference>
<dbReference type="EMBL" id="LRKC01000046">
    <property type="protein sequence ID" value="OKV17267.1"/>
    <property type="molecule type" value="Genomic_DNA"/>
</dbReference>